<sequence length="252" mass="28454">METGKPENYPTPSVKSELLQNSVNVLVIEQDSVSLQLLSRLIEKAGYPYALAGSWEDVSEKLHSFLPNVIILGQAQTQLGLQSQVDCLRQESEVEDVKILVIEQHEKISPAGATLLPRPLDWGYVKKILEETTSETIRKTALLINPDTLFNTVLARQFARLGWLVESTPLIQSARSFLENNSVDIIFMETQLGINEIIQVAELEKNVPLFLLATRKLNPQEKLKLSKFHSVIFKQGHFSIRELRDALDSLEH</sequence>
<evidence type="ECO:0000313" key="1">
    <source>
        <dbReference type="EMBL" id="QPJ63008.1"/>
    </source>
</evidence>
<name>A0A7T0BY08_9BACT</name>
<organism evidence="1 2">
    <name type="scientific">Candidatus Nitronauta litoralis</name>
    <dbReference type="NCBI Taxonomy" id="2705533"/>
    <lineage>
        <taxon>Bacteria</taxon>
        <taxon>Pseudomonadati</taxon>
        <taxon>Nitrospinota/Tectimicrobiota group</taxon>
        <taxon>Nitrospinota</taxon>
        <taxon>Nitrospinia</taxon>
        <taxon>Nitrospinales</taxon>
        <taxon>Nitrospinaceae</taxon>
        <taxon>Candidatus Nitronauta</taxon>
    </lineage>
</organism>
<dbReference type="Gene3D" id="3.40.50.2300">
    <property type="match status" value="1"/>
</dbReference>
<accession>A0A7T0BY08</accession>
<dbReference type="InterPro" id="IPR011006">
    <property type="entry name" value="CheY-like_superfamily"/>
</dbReference>
<dbReference type="EMBL" id="CP048685">
    <property type="protein sequence ID" value="QPJ63008.1"/>
    <property type="molecule type" value="Genomic_DNA"/>
</dbReference>
<proteinExistence type="predicted"/>
<dbReference type="KEGG" id="nli:G3M70_14430"/>
<reference evidence="1 2" key="1">
    <citation type="submission" date="2020-02" db="EMBL/GenBank/DDBJ databases">
        <title>Genomic and physiological characterization of two novel Nitrospinaceae genera.</title>
        <authorList>
            <person name="Mueller A.J."/>
            <person name="Jung M.-Y."/>
            <person name="Strachan C.R."/>
            <person name="Herbold C.W."/>
            <person name="Kirkegaard R.H."/>
            <person name="Daims H."/>
        </authorList>
    </citation>
    <scope>NUCLEOTIDE SEQUENCE [LARGE SCALE GENOMIC DNA]</scope>
    <source>
        <strain evidence="1">EB</strain>
    </source>
</reference>
<gene>
    <name evidence="1" type="ORF">G3M70_14430</name>
</gene>
<dbReference type="SUPFAM" id="SSF52172">
    <property type="entry name" value="CheY-like"/>
    <property type="match status" value="1"/>
</dbReference>
<dbReference type="Proteomes" id="UP000594688">
    <property type="component" value="Chromosome"/>
</dbReference>
<dbReference type="AlphaFoldDB" id="A0A7T0BY08"/>
<evidence type="ECO:0000313" key="2">
    <source>
        <dbReference type="Proteomes" id="UP000594688"/>
    </source>
</evidence>
<protein>
    <submittedName>
        <fullName evidence="1">Response regulator</fullName>
    </submittedName>
</protein>